<name>A0A2W5XXI4_9MICO</name>
<reference evidence="4 5" key="1">
    <citation type="submission" date="2018-06" db="EMBL/GenBank/DDBJ databases">
        <title>Whole genome sequencing of a novel hydrocarbon degrading bacterial strain, PW21 isolated from oil contaminated produced water sample.</title>
        <authorList>
            <person name="Nagkirti P."/>
            <person name="Shaikh A."/>
            <person name="Gowdaman V."/>
            <person name="Engineer A.E."/>
            <person name="Dagar S."/>
            <person name="Dhakephalkar P.K."/>
        </authorList>
    </citation>
    <scope>NUCLEOTIDE SEQUENCE [LARGE SCALE GENOMIC DNA]</scope>
    <source>
        <strain evidence="4 5">PW21</strain>
    </source>
</reference>
<feature type="compositionally biased region" description="Polar residues" evidence="2">
    <location>
        <begin position="1"/>
        <end position="10"/>
    </location>
</feature>
<proteinExistence type="predicted"/>
<sequence>MTTTAPSPTRDTARRLERLDPVTGQPGREVVCAGSAEVDEAVRRAREAFPGWRATAPAVRAGMLREAAAALRGAVDELGSLLCATTGRLLAESRASAAVAADLLEEAAVAGLGRAGRTLAGDPLALDVVRREPRGVVAVITPWNDPYPAAAGLLAAALVTGNTVVHKPSERSDAPGVRMAELVAQALPPGVLTVLSGDAATGQALVAHDDVALVAHVGSTAAGRRIAATVGARGARALLENGGKDPILVDTGVDPRFAAEQIAVGAFTNAGQLCTAVERVYVVEDVADAVVAELARRAEALVVGDPADPATTLGPMVDDEQLAVVEAHVGAAVDAGAQVVTGGSRLERPGSFYAPTVLDRVPDGVALLTDETFGPVAPVVRVADFEEALRRASQSAYGLAATVLTPRLDHALRAADALEVGTVKVNAVFGGAPGGSADPRRGSGGGAGYGPDLLDEMTVRKAVHLEGL</sequence>
<feature type="region of interest" description="Disordered" evidence="2">
    <location>
        <begin position="431"/>
        <end position="451"/>
    </location>
</feature>
<dbReference type="InterPro" id="IPR016162">
    <property type="entry name" value="Ald_DH_N"/>
</dbReference>
<dbReference type="InterPro" id="IPR015590">
    <property type="entry name" value="Aldehyde_DH_dom"/>
</dbReference>
<dbReference type="CDD" id="cd07078">
    <property type="entry name" value="ALDH"/>
    <property type="match status" value="1"/>
</dbReference>
<gene>
    <name evidence="4" type="ORF">DNL40_03675</name>
</gene>
<evidence type="ECO:0000259" key="3">
    <source>
        <dbReference type="Pfam" id="PF00171"/>
    </source>
</evidence>
<dbReference type="RefSeq" id="WP_111249822.1">
    <property type="nucleotide sequence ID" value="NZ_QKWH01000001.1"/>
</dbReference>
<dbReference type="InterPro" id="IPR016163">
    <property type="entry name" value="Ald_DH_C"/>
</dbReference>
<protein>
    <submittedName>
        <fullName evidence="4">Aldehyde dehydrogenase</fullName>
    </submittedName>
</protein>
<dbReference type="AlphaFoldDB" id="A0A2W5XXI4"/>
<keyword evidence="5" id="KW-1185">Reference proteome</keyword>
<evidence type="ECO:0000313" key="5">
    <source>
        <dbReference type="Proteomes" id="UP000248783"/>
    </source>
</evidence>
<dbReference type="PANTHER" id="PTHR11699">
    <property type="entry name" value="ALDEHYDE DEHYDROGENASE-RELATED"/>
    <property type="match status" value="1"/>
</dbReference>
<feature type="compositionally biased region" description="Basic and acidic residues" evidence="2">
    <location>
        <begin position="11"/>
        <end position="20"/>
    </location>
</feature>
<dbReference type="EMBL" id="QKWH01000001">
    <property type="protein sequence ID" value="PZR55458.1"/>
    <property type="molecule type" value="Genomic_DNA"/>
</dbReference>
<comment type="caution">
    <text evidence="4">The sequence shown here is derived from an EMBL/GenBank/DDBJ whole genome shotgun (WGS) entry which is preliminary data.</text>
</comment>
<evidence type="ECO:0000256" key="1">
    <source>
        <dbReference type="ARBA" id="ARBA00023002"/>
    </source>
</evidence>
<accession>A0A2W5XXI4</accession>
<evidence type="ECO:0000313" key="4">
    <source>
        <dbReference type="EMBL" id="PZR55458.1"/>
    </source>
</evidence>
<evidence type="ECO:0000256" key="2">
    <source>
        <dbReference type="SAM" id="MobiDB-lite"/>
    </source>
</evidence>
<feature type="region of interest" description="Disordered" evidence="2">
    <location>
        <begin position="1"/>
        <end position="26"/>
    </location>
</feature>
<dbReference type="Gene3D" id="3.40.605.10">
    <property type="entry name" value="Aldehyde Dehydrogenase, Chain A, domain 1"/>
    <property type="match status" value="1"/>
</dbReference>
<dbReference type="Gene3D" id="3.40.309.10">
    <property type="entry name" value="Aldehyde Dehydrogenase, Chain A, domain 2"/>
    <property type="match status" value="1"/>
</dbReference>
<feature type="domain" description="Aldehyde dehydrogenase" evidence="3">
    <location>
        <begin position="13"/>
        <end position="463"/>
    </location>
</feature>
<dbReference type="GO" id="GO:0016620">
    <property type="term" value="F:oxidoreductase activity, acting on the aldehyde or oxo group of donors, NAD or NADP as acceptor"/>
    <property type="evidence" value="ECO:0007669"/>
    <property type="project" value="InterPro"/>
</dbReference>
<dbReference type="Pfam" id="PF00171">
    <property type="entry name" value="Aldedh"/>
    <property type="match status" value="1"/>
</dbReference>
<keyword evidence="1" id="KW-0560">Oxidoreductase</keyword>
<dbReference type="SUPFAM" id="SSF53720">
    <property type="entry name" value="ALDH-like"/>
    <property type="match status" value="1"/>
</dbReference>
<dbReference type="Proteomes" id="UP000248783">
    <property type="component" value="Unassembled WGS sequence"/>
</dbReference>
<organism evidence="4 5">
    <name type="scientific">Xylanimonas oleitrophica</name>
    <dbReference type="NCBI Taxonomy" id="2607479"/>
    <lineage>
        <taxon>Bacteria</taxon>
        <taxon>Bacillati</taxon>
        <taxon>Actinomycetota</taxon>
        <taxon>Actinomycetes</taxon>
        <taxon>Micrococcales</taxon>
        <taxon>Promicromonosporaceae</taxon>
        <taxon>Xylanimonas</taxon>
    </lineage>
</organism>
<dbReference type="InterPro" id="IPR016161">
    <property type="entry name" value="Ald_DH/histidinol_DH"/>
</dbReference>